<evidence type="ECO:0000256" key="7">
    <source>
        <dbReference type="ARBA" id="ARBA00022989"/>
    </source>
</evidence>
<dbReference type="InterPro" id="IPR036640">
    <property type="entry name" value="ABC1_TM_sf"/>
</dbReference>
<keyword evidence="5" id="KW-0547">Nucleotide-binding</keyword>
<evidence type="ECO:0000256" key="9">
    <source>
        <dbReference type="ARBA" id="ARBA00061644"/>
    </source>
</evidence>
<evidence type="ECO:0000256" key="3">
    <source>
        <dbReference type="ARBA" id="ARBA00022475"/>
    </source>
</evidence>
<dbReference type="GO" id="GO:0016887">
    <property type="term" value="F:ATP hydrolysis activity"/>
    <property type="evidence" value="ECO:0007669"/>
    <property type="project" value="InterPro"/>
</dbReference>
<dbReference type="Gene3D" id="1.20.1560.10">
    <property type="entry name" value="ABC transporter type 1, transmembrane domain"/>
    <property type="match status" value="1"/>
</dbReference>
<dbReference type="GO" id="GO:0015421">
    <property type="term" value="F:ABC-type oligopeptide transporter activity"/>
    <property type="evidence" value="ECO:0007669"/>
    <property type="project" value="TreeGrafter"/>
</dbReference>
<evidence type="ECO:0000256" key="10">
    <source>
        <dbReference type="SAM" id="Phobius"/>
    </source>
</evidence>
<dbReference type="AlphaFoldDB" id="A0AA41U3Z3"/>
<dbReference type="SMART" id="SM00382">
    <property type="entry name" value="AAA"/>
    <property type="match status" value="1"/>
</dbReference>
<dbReference type="PANTHER" id="PTHR43394:SF1">
    <property type="entry name" value="ATP-BINDING CASSETTE SUB-FAMILY B MEMBER 10, MITOCHONDRIAL"/>
    <property type="match status" value="1"/>
</dbReference>
<dbReference type="GO" id="GO:0005524">
    <property type="term" value="F:ATP binding"/>
    <property type="evidence" value="ECO:0007669"/>
    <property type="project" value="UniProtKB-KW"/>
</dbReference>
<dbReference type="Pfam" id="PF00005">
    <property type="entry name" value="ABC_tran"/>
    <property type="match status" value="1"/>
</dbReference>
<evidence type="ECO:0000313" key="13">
    <source>
        <dbReference type="EMBL" id="MCF2532335.1"/>
    </source>
</evidence>
<feature type="transmembrane region" description="Helical" evidence="10">
    <location>
        <begin position="38"/>
        <end position="63"/>
    </location>
</feature>
<dbReference type="Gene3D" id="3.40.50.300">
    <property type="entry name" value="P-loop containing nucleotide triphosphate hydrolases"/>
    <property type="match status" value="1"/>
</dbReference>
<comment type="subcellular location">
    <subcellularLocation>
        <location evidence="1">Cell membrane</location>
        <topology evidence="1">Multi-pass membrane protein</topology>
    </subcellularLocation>
</comment>
<feature type="domain" description="ABC transmembrane type-1" evidence="12">
    <location>
        <begin position="39"/>
        <end position="321"/>
    </location>
</feature>
<organism evidence="13 14">
    <name type="scientific">Yinghuangia soli</name>
    <dbReference type="NCBI Taxonomy" id="2908204"/>
    <lineage>
        <taxon>Bacteria</taxon>
        <taxon>Bacillati</taxon>
        <taxon>Actinomycetota</taxon>
        <taxon>Actinomycetes</taxon>
        <taxon>Kitasatosporales</taxon>
        <taxon>Streptomycetaceae</taxon>
        <taxon>Yinghuangia</taxon>
    </lineage>
</organism>
<dbReference type="RefSeq" id="WP_235057105.1">
    <property type="nucleotide sequence ID" value="NZ_JAKFHA010000032.1"/>
</dbReference>
<evidence type="ECO:0000313" key="14">
    <source>
        <dbReference type="Proteomes" id="UP001165378"/>
    </source>
</evidence>
<feature type="transmembrane region" description="Helical" evidence="10">
    <location>
        <begin position="177"/>
        <end position="196"/>
    </location>
</feature>
<evidence type="ECO:0000256" key="5">
    <source>
        <dbReference type="ARBA" id="ARBA00022741"/>
    </source>
</evidence>
<keyword evidence="7 10" id="KW-1133">Transmembrane helix</keyword>
<evidence type="ECO:0000256" key="2">
    <source>
        <dbReference type="ARBA" id="ARBA00022448"/>
    </source>
</evidence>
<dbReference type="InterPro" id="IPR011527">
    <property type="entry name" value="ABC1_TM_dom"/>
</dbReference>
<evidence type="ECO:0000259" key="11">
    <source>
        <dbReference type="PROSITE" id="PS50893"/>
    </source>
</evidence>
<proteinExistence type="inferred from homology"/>
<accession>A0AA41U3Z3</accession>
<evidence type="ECO:0000256" key="6">
    <source>
        <dbReference type="ARBA" id="ARBA00022840"/>
    </source>
</evidence>
<keyword evidence="8 10" id="KW-0472">Membrane</keyword>
<feature type="transmembrane region" description="Helical" evidence="10">
    <location>
        <begin position="148"/>
        <end position="171"/>
    </location>
</feature>
<dbReference type="InterPro" id="IPR003439">
    <property type="entry name" value="ABC_transporter-like_ATP-bd"/>
</dbReference>
<dbReference type="Pfam" id="PF00664">
    <property type="entry name" value="ABC_membrane"/>
    <property type="match status" value="1"/>
</dbReference>
<protein>
    <submittedName>
        <fullName evidence="13">ABC transporter ATP-binding protein/permease</fullName>
    </submittedName>
</protein>
<dbReference type="SUPFAM" id="SSF52540">
    <property type="entry name" value="P-loop containing nucleoside triphosphate hydrolases"/>
    <property type="match status" value="1"/>
</dbReference>
<name>A0AA41U3Z3_9ACTN</name>
<gene>
    <name evidence="13" type="ORF">LZ495_34690</name>
</gene>
<dbReference type="InterPro" id="IPR017871">
    <property type="entry name" value="ABC_transporter-like_CS"/>
</dbReference>
<dbReference type="EMBL" id="JAKFHA010000032">
    <property type="protein sequence ID" value="MCF2532335.1"/>
    <property type="molecule type" value="Genomic_DNA"/>
</dbReference>
<evidence type="ECO:0000256" key="4">
    <source>
        <dbReference type="ARBA" id="ARBA00022692"/>
    </source>
</evidence>
<dbReference type="Proteomes" id="UP001165378">
    <property type="component" value="Unassembled WGS sequence"/>
</dbReference>
<dbReference type="PROSITE" id="PS00211">
    <property type="entry name" value="ABC_TRANSPORTER_1"/>
    <property type="match status" value="1"/>
</dbReference>
<sequence length="614" mass="66854">MADPASMPSTDTSTRPKTSTVATLLRLRPYIRPARNRLLASGLMALLATTSGLVLPLLIVKIIDGPVADGDTSALWPWALLLLVFGALEAAFFWARRMLTARALPRVEEAMRNALYEHLQTRPVAFHDKWSSGQLLSRASRDLGQIRMFLSFVLIFLIVNTATFVLGSVILIVLNPLLGAVVTAVAIPVIVLSIVFEKRYRVVTRRAQDQAGDVATLMEESVLGIRILKAFGRHRAMDRRFAAQTRELRGTEVRKARLVGVIWAVLIALPEAMIAVALLLGVRQVADGTTTSGELVGFFAVVMYLRWPTTSFGWLVAATTDTGAAAARYFEVMDADGALPEPEHPAEPAKVTGALAFENVHFRFPDTPPDAPDLLRGLDLAVRPGETIALVGPTGCGKTAVTALVPRLYDVTGGRITLDGTDLRDLRLERLRRIVAMAFEESVLFSMSVRENILLGFPEGTDADVERALAVAQAGFVHDLPWGLDTRVGEEGLDLSGGQRQRLALARAVVSRPAVLVLDDPLSALDVHTEAQVERALRSVLSTTTALVVAHRPSTVQLADRVALLDHGRITDVGTHDELLRRSSAYRHLMAADTSRFRDLAAPRLDREPAEEAV</sequence>
<feature type="domain" description="ABC transporter" evidence="11">
    <location>
        <begin position="355"/>
        <end position="592"/>
    </location>
</feature>
<dbReference type="FunFam" id="3.40.50.300:FF:000299">
    <property type="entry name" value="ABC transporter ATP-binding protein/permease"/>
    <property type="match status" value="1"/>
</dbReference>
<dbReference type="CDD" id="cd18543">
    <property type="entry name" value="ABC_6TM_Rv0194_D1_like"/>
    <property type="match status" value="1"/>
</dbReference>
<evidence type="ECO:0000256" key="1">
    <source>
        <dbReference type="ARBA" id="ARBA00004651"/>
    </source>
</evidence>
<evidence type="ECO:0000256" key="8">
    <source>
        <dbReference type="ARBA" id="ARBA00023136"/>
    </source>
</evidence>
<feature type="transmembrane region" description="Helical" evidence="10">
    <location>
        <begin position="75"/>
        <end position="95"/>
    </location>
</feature>
<keyword evidence="6 13" id="KW-0067">ATP-binding</keyword>
<dbReference type="PANTHER" id="PTHR43394">
    <property type="entry name" value="ATP-DEPENDENT PERMEASE MDL1, MITOCHONDRIAL"/>
    <property type="match status" value="1"/>
</dbReference>
<comment type="caution">
    <text evidence="13">The sequence shown here is derived from an EMBL/GenBank/DDBJ whole genome shotgun (WGS) entry which is preliminary data.</text>
</comment>
<dbReference type="PROSITE" id="PS50929">
    <property type="entry name" value="ABC_TM1F"/>
    <property type="match status" value="1"/>
</dbReference>
<dbReference type="InterPro" id="IPR027417">
    <property type="entry name" value="P-loop_NTPase"/>
</dbReference>
<dbReference type="InterPro" id="IPR039421">
    <property type="entry name" value="Type_1_exporter"/>
</dbReference>
<dbReference type="PROSITE" id="PS50893">
    <property type="entry name" value="ABC_TRANSPORTER_2"/>
    <property type="match status" value="1"/>
</dbReference>
<dbReference type="InterPro" id="IPR003593">
    <property type="entry name" value="AAA+_ATPase"/>
</dbReference>
<keyword evidence="4 10" id="KW-0812">Transmembrane</keyword>
<dbReference type="SUPFAM" id="SSF90123">
    <property type="entry name" value="ABC transporter transmembrane region"/>
    <property type="match status" value="1"/>
</dbReference>
<keyword evidence="14" id="KW-1185">Reference proteome</keyword>
<reference evidence="13" key="1">
    <citation type="submission" date="2022-01" db="EMBL/GenBank/DDBJ databases">
        <title>Genome-Based Taxonomic Classification of the Phylum Actinobacteria.</title>
        <authorList>
            <person name="Gao Y."/>
        </authorList>
    </citation>
    <scope>NUCLEOTIDE SEQUENCE</scope>
    <source>
        <strain evidence="13">KLBMP 8922</strain>
    </source>
</reference>
<evidence type="ECO:0000259" key="12">
    <source>
        <dbReference type="PROSITE" id="PS50929"/>
    </source>
</evidence>
<keyword evidence="3" id="KW-1003">Cell membrane</keyword>
<dbReference type="GO" id="GO:0005886">
    <property type="term" value="C:plasma membrane"/>
    <property type="evidence" value="ECO:0007669"/>
    <property type="project" value="UniProtKB-SubCell"/>
</dbReference>
<comment type="similarity">
    <text evidence="9">Belongs to the ABC transporter superfamily. Lipid exporter (TC 3.A.1.106) family.</text>
</comment>
<feature type="transmembrane region" description="Helical" evidence="10">
    <location>
        <begin position="258"/>
        <end position="282"/>
    </location>
</feature>
<keyword evidence="2" id="KW-0813">Transport</keyword>